<sequence length="66" mass="7164">MAEHCDACGEEVRLAGGIANIWTTEQTRTGGMTLEFEDGTEHFLCFDCIEALPDEPSESDVEGLKG</sequence>
<gene>
    <name evidence="1" type="ORF">ACFOKC_08720</name>
</gene>
<dbReference type="AlphaFoldDB" id="A0ABD5NFX7"/>
<dbReference type="GeneID" id="69119199"/>
<dbReference type="RefSeq" id="WP_232571071.1">
    <property type="nucleotide sequence ID" value="NZ_CP089466.1"/>
</dbReference>
<protein>
    <recommendedName>
        <fullName evidence="3">Small CPxCG-related zinc finger protein</fullName>
    </recommendedName>
</protein>
<reference evidence="1 2" key="1">
    <citation type="journal article" date="2019" name="Int. J. Syst. Evol. Microbiol.">
        <title>The Global Catalogue of Microorganisms (GCM) 10K type strain sequencing project: providing services to taxonomists for standard genome sequencing and annotation.</title>
        <authorList>
            <consortium name="The Broad Institute Genomics Platform"/>
            <consortium name="The Broad Institute Genome Sequencing Center for Infectious Disease"/>
            <person name="Wu L."/>
            <person name="Ma J."/>
        </authorList>
    </citation>
    <scope>NUCLEOTIDE SEQUENCE [LARGE SCALE GENOMIC DNA]</scope>
    <source>
        <strain evidence="1 2">CGMCC 1.12562</strain>
    </source>
</reference>
<dbReference type="EMBL" id="JBHRWN010000002">
    <property type="protein sequence ID" value="MFC3477808.1"/>
    <property type="molecule type" value="Genomic_DNA"/>
</dbReference>
<accession>A0ABD5NFX7</accession>
<evidence type="ECO:0000313" key="2">
    <source>
        <dbReference type="Proteomes" id="UP001595660"/>
    </source>
</evidence>
<dbReference type="Proteomes" id="UP001595660">
    <property type="component" value="Unassembled WGS sequence"/>
</dbReference>
<evidence type="ECO:0008006" key="3">
    <source>
        <dbReference type="Google" id="ProtNLM"/>
    </source>
</evidence>
<name>A0ABD5NFX7_9EURY</name>
<dbReference type="Pfam" id="PF24442">
    <property type="entry name" value="DUF7561"/>
    <property type="match status" value="1"/>
</dbReference>
<proteinExistence type="predicted"/>
<keyword evidence="2" id="KW-1185">Reference proteome</keyword>
<dbReference type="InterPro" id="IPR055983">
    <property type="entry name" value="DUF7561"/>
</dbReference>
<organism evidence="1 2">
    <name type="scientific">Halobacterium litoreum</name>
    <dbReference type="NCBI Taxonomy" id="2039234"/>
    <lineage>
        <taxon>Archaea</taxon>
        <taxon>Methanobacteriati</taxon>
        <taxon>Methanobacteriota</taxon>
        <taxon>Stenosarchaea group</taxon>
        <taxon>Halobacteria</taxon>
        <taxon>Halobacteriales</taxon>
        <taxon>Halobacteriaceae</taxon>
        <taxon>Halobacterium</taxon>
    </lineage>
</organism>
<comment type="caution">
    <text evidence="1">The sequence shown here is derived from an EMBL/GenBank/DDBJ whole genome shotgun (WGS) entry which is preliminary data.</text>
</comment>
<evidence type="ECO:0000313" key="1">
    <source>
        <dbReference type="EMBL" id="MFC3477808.1"/>
    </source>
</evidence>